<gene>
    <name evidence="8" type="ORF">HUV05_24950</name>
</gene>
<evidence type="ECO:0000313" key="8">
    <source>
        <dbReference type="EMBL" id="NVB76686.1"/>
    </source>
</evidence>
<dbReference type="AlphaFoldDB" id="A0A7Y6PIY0"/>
<dbReference type="GO" id="GO:0012505">
    <property type="term" value="C:endomembrane system"/>
    <property type="evidence" value="ECO:0007669"/>
    <property type="project" value="UniProtKB-SubCell"/>
</dbReference>
<dbReference type="PRINTS" id="PR01434">
    <property type="entry name" value="NADHDHGNASE5"/>
</dbReference>
<reference evidence="8 9" key="1">
    <citation type="submission" date="2020-04" db="EMBL/GenBank/DDBJ databases">
        <authorList>
            <person name="Pieper L."/>
        </authorList>
    </citation>
    <scope>NUCLEOTIDE SEQUENCE [LARGE SCALE GENOMIC DNA]</scope>
    <source>
        <strain evidence="8 9">B33</strain>
    </source>
</reference>
<proteinExistence type="predicted"/>
<accession>A0A7Y6PIY0</accession>
<keyword evidence="4 6" id="KW-0472">Membrane</keyword>
<dbReference type="InterPro" id="IPR001750">
    <property type="entry name" value="ND/Mrp_TM"/>
</dbReference>
<reference evidence="8 9" key="2">
    <citation type="submission" date="2020-07" db="EMBL/GenBank/DDBJ databases">
        <title>Bacterial metabolism rescues the inhibition of intestinal drug absorption by food and drug additives.</title>
        <authorList>
            <person name="Zou L."/>
            <person name="Spanogiannopoulos P."/>
            <person name="Chien H.-C."/>
            <person name="Pieper L.M."/>
            <person name="Cai W."/>
            <person name="Khuri N."/>
            <person name="Pottel J."/>
            <person name="Vora B."/>
            <person name="Ni Z."/>
            <person name="Tsakalozou E."/>
            <person name="Zhang W."/>
            <person name="Shoichet B.K."/>
            <person name="Giacomini K.M."/>
            <person name="Turnbaugh P.J."/>
        </authorList>
    </citation>
    <scope>NUCLEOTIDE SEQUENCE [LARGE SCALE GENOMIC DNA]</scope>
    <source>
        <strain evidence="8 9">B33</strain>
    </source>
</reference>
<dbReference type="GO" id="GO:0015990">
    <property type="term" value="P:electron transport coupled proton transport"/>
    <property type="evidence" value="ECO:0007669"/>
    <property type="project" value="TreeGrafter"/>
</dbReference>
<protein>
    <submittedName>
        <fullName evidence="8">NADH-quinone oxidoreductase subunit L</fullName>
    </submittedName>
</protein>
<comment type="caution">
    <text evidence="8">The sequence shown here is derived from an EMBL/GenBank/DDBJ whole genome shotgun (WGS) entry which is preliminary data.</text>
</comment>
<dbReference type="InterPro" id="IPR003945">
    <property type="entry name" value="NU5C-like"/>
</dbReference>
<comment type="subcellular location">
    <subcellularLocation>
        <location evidence="1">Endomembrane system</location>
        <topology evidence="1">Multi-pass membrane protein</topology>
    </subcellularLocation>
    <subcellularLocation>
        <location evidence="5">Membrane</location>
        <topology evidence="5">Multi-pass membrane protein</topology>
    </subcellularLocation>
</comment>
<evidence type="ECO:0000256" key="4">
    <source>
        <dbReference type="ARBA" id="ARBA00023136"/>
    </source>
</evidence>
<evidence type="ECO:0000256" key="6">
    <source>
        <dbReference type="SAM" id="Phobius"/>
    </source>
</evidence>
<dbReference type="PANTHER" id="PTHR42829">
    <property type="entry name" value="NADH-UBIQUINONE OXIDOREDUCTASE CHAIN 5"/>
    <property type="match status" value="1"/>
</dbReference>
<evidence type="ECO:0000259" key="7">
    <source>
        <dbReference type="Pfam" id="PF00361"/>
    </source>
</evidence>
<dbReference type="GO" id="GO:0042773">
    <property type="term" value="P:ATP synthesis coupled electron transport"/>
    <property type="evidence" value="ECO:0007669"/>
    <property type="project" value="InterPro"/>
</dbReference>
<dbReference type="PANTHER" id="PTHR42829:SF2">
    <property type="entry name" value="NADH-UBIQUINONE OXIDOREDUCTASE CHAIN 5"/>
    <property type="match status" value="1"/>
</dbReference>
<dbReference type="GO" id="GO:0008137">
    <property type="term" value="F:NADH dehydrogenase (ubiquinone) activity"/>
    <property type="evidence" value="ECO:0007669"/>
    <property type="project" value="InterPro"/>
</dbReference>
<evidence type="ECO:0000256" key="3">
    <source>
        <dbReference type="ARBA" id="ARBA00022989"/>
    </source>
</evidence>
<feature type="non-terminal residue" evidence="8">
    <location>
        <position position="94"/>
    </location>
</feature>
<feature type="transmembrane region" description="Helical" evidence="6">
    <location>
        <begin position="12"/>
        <end position="31"/>
    </location>
</feature>
<feature type="transmembrane region" description="Helical" evidence="6">
    <location>
        <begin position="43"/>
        <end position="63"/>
    </location>
</feature>
<dbReference type="GO" id="GO:0003954">
    <property type="term" value="F:NADH dehydrogenase activity"/>
    <property type="evidence" value="ECO:0007669"/>
    <property type="project" value="TreeGrafter"/>
</dbReference>
<organism evidence="8 9">
    <name type="scientific">Phocaeicola vulgatus</name>
    <name type="common">Bacteroides vulgatus</name>
    <dbReference type="NCBI Taxonomy" id="821"/>
    <lineage>
        <taxon>Bacteria</taxon>
        <taxon>Pseudomonadati</taxon>
        <taxon>Bacteroidota</taxon>
        <taxon>Bacteroidia</taxon>
        <taxon>Bacteroidales</taxon>
        <taxon>Bacteroidaceae</taxon>
        <taxon>Phocaeicola</taxon>
    </lineage>
</organism>
<dbReference type="Proteomes" id="UP000524321">
    <property type="component" value="Unassembled WGS sequence"/>
</dbReference>
<dbReference type="EMBL" id="JABWDJ010000756">
    <property type="protein sequence ID" value="NVB76686.1"/>
    <property type="molecule type" value="Genomic_DNA"/>
</dbReference>
<name>A0A7Y6PIY0_PHOVU</name>
<evidence type="ECO:0000256" key="1">
    <source>
        <dbReference type="ARBA" id="ARBA00004127"/>
    </source>
</evidence>
<dbReference type="GO" id="GO:0016020">
    <property type="term" value="C:membrane"/>
    <property type="evidence" value="ECO:0007669"/>
    <property type="project" value="UniProtKB-SubCell"/>
</dbReference>
<feature type="non-terminal residue" evidence="8">
    <location>
        <position position="1"/>
    </location>
</feature>
<feature type="domain" description="NADH:quinone oxidoreductase/Mrp antiporter transmembrane" evidence="7">
    <location>
        <begin position="3"/>
        <end position="94"/>
    </location>
</feature>
<evidence type="ECO:0000256" key="2">
    <source>
        <dbReference type="ARBA" id="ARBA00022692"/>
    </source>
</evidence>
<evidence type="ECO:0000256" key="5">
    <source>
        <dbReference type="RuleBase" id="RU000320"/>
    </source>
</evidence>
<keyword evidence="2 5" id="KW-0812">Transmembrane</keyword>
<sequence length="94" mass="9921">AAANAAKKAFICNRVGDFGFLIGILTLWALTNTLDFSLMEMPAGLSETLLNITVLCLFCGAVGKSAQFPLHVWLPDAMEGPTPVSALIHAATMV</sequence>
<keyword evidence="3 6" id="KW-1133">Transmembrane helix</keyword>
<dbReference type="Pfam" id="PF00361">
    <property type="entry name" value="Proton_antipo_M"/>
    <property type="match status" value="1"/>
</dbReference>
<evidence type="ECO:0000313" key="9">
    <source>
        <dbReference type="Proteomes" id="UP000524321"/>
    </source>
</evidence>